<evidence type="ECO:0008006" key="4">
    <source>
        <dbReference type="Google" id="ProtNLM"/>
    </source>
</evidence>
<accession>A0A4R7BZH0</accession>
<reference evidence="2 3" key="1">
    <citation type="submission" date="2019-03" db="EMBL/GenBank/DDBJ databases">
        <title>Genomic Encyclopedia of Type Strains, Phase IV (KMG-IV): sequencing the most valuable type-strain genomes for metagenomic binning, comparative biology and taxonomic classification.</title>
        <authorList>
            <person name="Goeker M."/>
        </authorList>
    </citation>
    <scope>NUCLEOTIDE SEQUENCE [LARGE SCALE GENOMIC DNA]</scope>
    <source>
        <strain evidence="2 3">DSM 25903</strain>
    </source>
</reference>
<feature type="compositionally biased region" description="Basic and acidic residues" evidence="1">
    <location>
        <begin position="80"/>
        <end position="90"/>
    </location>
</feature>
<evidence type="ECO:0000313" key="3">
    <source>
        <dbReference type="Proteomes" id="UP000295122"/>
    </source>
</evidence>
<feature type="compositionally biased region" description="Pro residues" evidence="1">
    <location>
        <begin position="1"/>
        <end position="16"/>
    </location>
</feature>
<feature type="region of interest" description="Disordered" evidence="1">
    <location>
        <begin position="75"/>
        <end position="95"/>
    </location>
</feature>
<dbReference type="AlphaFoldDB" id="A0A4R7BZH0"/>
<gene>
    <name evidence="2" type="ORF">EV668_3007</name>
</gene>
<evidence type="ECO:0000256" key="1">
    <source>
        <dbReference type="SAM" id="MobiDB-lite"/>
    </source>
</evidence>
<organism evidence="2 3">
    <name type="scientific">Enterovirga rhinocerotis</name>
    <dbReference type="NCBI Taxonomy" id="1339210"/>
    <lineage>
        <taxon>Bacteria</taxon>
        <taxon>Pseudomonadati</taxon>
        <taxon>Pseudomonadota</taxon>
        <taxon>Alphaproteobacteria</taxon>
        <taxon>Hyphomicrobiales</taxon>
        <taxon>Methylobacteriaceae</taxon>
        <taxon>Enterovirga</taxon>
    </lineage>
</organism>
<dbReference type="OrthoDB" id="8019456at2"/>
<dbReference type="EMBL" id="SNZR01000013">
    <property type="protein sequence ID" value="TDR90165.1"/>
    <property type="molecule type" value="Genomic_DNA"/>
</dbReference>
<sequence length="340" mass="35763">MSPHPPGFAGDPPPPGEGVKRTPHRIVLLAALALLAPTLAEARMDQARAIACPGAGRSWLVPFASAPFPYDGDVPGKGPFLDKRDGERRGHASPRGGVYWENPTYSDNRVLISVPKGFDPARPAVIVVYLHGNLATLEREVCRSQGVPRQVAASGLNAILLAPQLAVNALDSSAGRFWEAGGLRRFLDEAGAVLPALVGSGSHASLPVIVAAYSGGYLPAAFGLSVGGATDRIVGLLLLDALYGEVDRFAEIVAARRGRMAFVSAYSASSRVENARLRSLLAARGLDSGEGVPPKLGPGTVSFVPTPPATEHGTFLTRAFAPDPLKVLLGRFETYRIGRR</sequence>
<dbReference type="Proteomes" id="UP000295122">
    <property type="component" value="Unassembled WGS sequence"/>
</dbReference>
<protein>
    <recommendedName>
        <fullName evidence="4">Alpha/beta hydrolase</fullName>
    </recommendedName>
</protein>
<keyword evidence="3" id="KW-1185">Reference proteome</keyword>
<feature type="region of interest" description="Disordered" evidence="1">
    <location>
        <begin position="1"/>
        <end position="21"/>
    </location>
</feature>
<proteinExistence type="predicted"/>
<name>A0A4R7BZH0_9HYPH</name>
<evidence type="ECO:0000313" key="2">
    <source>
        <dbReference type="EMBL" id="TDR90165.1"/>
    </source>
</evidence>
<comment type="caution">
    <text evidence="2">The sequence shown here is derived from an EMBL/GenBank/DDBJ whole genome shotgun (WGS) entry which is preliminary data.</text>
</comment>